<evidence type="ECO:0000313" key="1">
    <source>
        <dbReference type="EMBL" id="SOY29930.1"/>
    </source>
</evidence>
<dbReference type="Proteomes" id="UP000236311">
    <property type="component" value="Unassembled WGS sequence"/>
</dbReference>
<evidence type="ECO:0000313" key="2">
    <source>
        <dbReference type="Proteomes" id="UP000236311"/>
    </source>
</evidence>
<sequence length="72" mass="7748">MSGEPFHRIDLFGIFVELVNNICQEAAAGSEHAVGHVGGELPVRSGKLPGNLHSTTKSARIPYILGFFENRG</sequence>
<proteinExistence type="predicted"/>
<organism evidence="1 2">
    <name type="scientific">Acetatifactor muris</name>
    <dbReference type="NCBI Taxonomy" id="879566"/>
    <lineage>
        <taxon>Bacteria</taxon>
        <taxon>Bacillati</taxon>
        <taxon>Bacillota</taxon>
        <taxon>Clostridia</taxon>
        <taxon>Lachnospirales</taxon>
        <taxon>Lachnospiraceae</taxon>
        <taxon>Acetatifactor</taxon>
    </lineage>
</organism>
<reference evidence="1 2" key="1">
    <citation type="submission" date="2018-01" db="EMBL/GenBank/DDBJ databases">
        <authorList>
            <person name="Gaut B.S."/>
            <person name="Morton B.R."/>
            <person name="Clegg M.T."/>
            <person name="Duvall M.R."/>
        </authorList>
    </citation>
    <scope>NUCLEOTIDE SEQUENCE [LARGE SCALE GENOMIC DNA]</scope>
    <source>
        <strain evidence="1">GP69</strain>
    </source>
</reference>
<keyword evidence="2" id="KW-1185">Reference proteome</keyword>
<name>A0A2K4ZHI8_9FIRM</name>
<dbReference type="AlphaFoldDB" id="A0A2K4ZHI8"/>
<accession>A0A2K4ZHI8</accession>
<dbReference type="EMBL" id="OFSM01000012">
    <property type="protein sequence ID" value="SOY29930.1"/>
    <property type="molecule type" value="Genomic_DNA"/>
</dbReference>
<gene>
    <name evidence="1" type="ORF">AMURIS_02651</name>
</gene>
<protein>
    <submittedName>
        <fullName evidence="1">Uncharacterized protein</fullName>
    </submittedName>
</protein>